<dbReference type="EMBL" id="LR796481">
    <property type="protein sequence ID" value="CAB4147085.1"/>
    <property type="molecule type" value="Genomic_DNA"/>
</dbReference>
<organism evidence="2">
    <name type="scientific">uncultured Caudovirales phage</name>
    <dbReference type="NCBI Taxonomy" id="2100421"/>
    <lineage>
        <taxon>Viruses</taxon>
        <taxon>Duplodnaviria</taxon>
        <taxon>Heunggongvirae</taxon>
        <taxon>Uroviricota</taxon>
        <taxon>Caudoviricetes</taxon>
        <taxon>Peduoviridae</taxon>
        <taxon>Maltschvirus</taxon>
        <taxon>Maltschvirus maltsch</taxon>
    </lineage>
</organism>
<proteinExistence type="predicted"/>
<sequence length="94" mass="11063">MPQLSKDQFQAHQKEKNLRQRRDGNKELTQDYREVQKTALPHISKQEMQLKLQTHHAKVGLPKDAIAQRRTLVYMHKNDPQSIVDLAKKLKELP</sequence>
<reference evidence="2" key="1">
    <citation type="submission" date="2020-04" db="EMBL/GenBank/DDBJ databases">
        <authorList>
            <person name="Chiriac C."/>
            <person name="Salcher M."/>
            <person name="Ghai R."/>
            <person name="Kavagutti S V."/>
        </authorList>
    </citation>
    <scope>NUCLEOTIDE SEQUENCE</scope>
</reference>
<protein>
    <submittedName>
        <fullName evidence="2">Uncharacterized protein</fullName>
    </submittedName>
</protein>
<feature type="compositionally biased region" description="Basic and acidic residues" evidence="1">
    <location>
        <begin position="12"/>
        <end position="28"/>
    </location>
</feature>
<evidence type="ECO:0000256" key="1">
    <source>
        <dbReference type="SAM" id="MobiDB-lite"/>
    </source>
</evidence>
<evidence type="ECO:0000313" key="2">
    <source>
        <dbReference type="EMBL" id="CAB4137119.1"/>
    </source>
</evidence>
<feature type="region of interest" description="Disordered" evidence="1">
    <location>
        <begin position="1"/>
        <end position="28"/>
    </location>
</feature>
<dbReference type="EMBL" id="LR796338">
    <property type="protein sequence ID" value="CAB4137119.1"/>
    <property type="molecule type" value="Genomic_DNA"/>
</dbReference>
<gene>
    <name evidence="2" type="ORF">UFOVP325_15</name>
    <name evidence="3" type="ORF">UFOVP430_10</name>
</gene>
<feature type="compositionally biased region" description="Polar residues" evidence="1">
    <location>
        <begin position="1"/>
        <end position="11"/>
    </location>
</feature>
<evidence type="ECO:0000313" key="3">
    <source>
        <dbReference type="EMBL" id="CAB4147085.1"/>
    </source>
</evidence>
<accession>A0A6J5LZ98</accession>
<name>A0A6J5LZ98_9CAUD</name>